<gene>
    <name evidence="1" type="ORF">I79_005110</name>
</gene>
<name>G3H4B0_CRIGR</name>
<dbReference type="AlphaFoldDB" id="G3H4B0"/>
<reference evidence="2" key="1">
    <citation type="journal article" date="2011" name="Nat. Biotechnol.">
        <title>The genomic sequence of the Chinese hamster ovary (CHO)-K1 cell line.</title>
        <authorList>
            <person name="Xu X."/>
            <person name="Nagarajan H."/>
            <person name="Lewis N.E."/>
            <person name="Pan S."/>
            <person name="Cai Z."/>
            <person name="Liu X."/>
            <person name="Chen W."/>
            <person name="Xie M."/>
            <person name="Wang W."/>
            <person name="Hammond S."/>
            <person name="Andersen M.R."/>
            <person name="Neff N."/>
            <person name="Passarelli B."/>
            <person name="Koh W."/>
            <person name="Fan H.C."/>
            <person name="Wang J."/>
            <person name="Gui Y."/>
            <person name="Lee K.H."/>
            <person name="Betenbaugh M.J."/>
            <person name="Quake S.R."/>
            <person name="Famili I."/>
            <person name="Palsson B.O."/>
            <person name="Wang J."/>
        </authorList>
    </citation>
    <scope>NUCLEOTIDE SEQUENCE [LARGE SCALE GENOMIC DNA]</scope>
    <source>
        <strain evidence="2">CHO K1 cell line</strain>
    </source>
</reference>
<accession>G3H4B0</accession>
<sequence length="68" mass="7475">MRHPLGWPERLLTPLFPTGKWIVWACLGAAGTCLSRVKLVGDPAVWSSGTRIWGPEYGAETDLQHCAL</sequence>
<evidence type="ECO:0000313" key="1">
    <source>
        <dbReference type="EMBL" id="EGV97452.1"/>
    </source>
</evidence>
<evidence type="ECO:0000313" key="2">
    <source>
        <dbReference type="Proteomes" id="UP000001075"/>
    </source>
</evidence>
<dbReference type="Proteomes" id="UP000001075">
    <property type="component" value="Unassembled WGS sequence"/>
</dbReference>
<dbReference type="EMBL" id="JH000137">
    <property type="protein sequence ID" value="EGV97452.1"/>
    <property type="molecule type" value="Genomic_DNA"/>
</dbReference>
<protein>
    <submittedName>
        <fullName evidence="1">Uncharacterized protein</fullName>
    </submittedName>
</protein>
<proteinExistence type="predicted"/>
<dbReference type="InParanoid" id="G3H4B0"/>
<organism evidence="1 2">
    <name type="scientific">Cricetulus griseus</name>
    <name type="common">Chinese hamster</name>
    <name type="synonym">Cricetulus barabensis griseus</name>
    <dbReference type="NCBI Taxonomy" id="10029"/>
    <lineage>
        <taxon>Eukaryota</taxon>
        <taxon>Metazoa</taxon>
        <taxon>Chordata</taxon>
        <taxon>Craniata</taxon>
        <taxon>Vertebrata</taxon>
        <taxon>Euteleostomi</taxon>
        <taxon>Mammalia</taxon>
        <taxon>Eutheria</taxon>
        <taxon>Euarchontoglires</taxon>
        <taxon>Glires</taxon>
        <taxon>Rodentia</taxon>
        <taxon>Myomorpha</taxon>
        <taxon>Muroidea</taxon>
        <taxon>Cricetidae</taxon>
        <taxon>Cricetinae</taxon>
        <taxon>Cricetulus</taxon>
    </lineage>
</organism>